<sequence>MSRLLTPRNAIIFTVSTGGVYILAKRFGGQQTPMHTPAVQAIGDRWSSGGGSDIHTPGVATPRGGYTNTSSPIMISNG</sequence>
<dbReference type="Proteomes" id="UP000799439">
    <property type="component" value="Unassembled WGS sequence"/>
</dbReference>
<proteinExistence type="predicted"/>
<dbReference type="AlphaFoldDB" id="A0A9P4JBS7"/>
<evidence type="ECO:0000313" key="2">
    <source>
        <dbReference type="EMBL" id="KAF2157730.1"/>
    </source>
</evidence>
<feature type="non-terminal residue" evidence="2">
    <location>
        <position position="78"/>
    </location>
</feature>
<protein>
    <submittedName>
        <fullName evidence="2">Uncharacterized protein</fullName>
    </submittedName>
</protein>
<name>A0A9P4JBS7_9PEZI</name>
<feature type="region of interest" description="Disordered" evidence="1">
    <location>
        <begin position="42"/>
        <end position="78"/>
    </location>
</feature>
<reference evidence="2" key="1">
    <citation type="journal article" date="2020" name="Stud. Mycol.">
        <title>101 Dothideomycetes genomes: a test case for predicting lifestyles and emergence of pathogens.</title>
        <authorList>
            <person name="Haridas S."/>
            <person name="Albert R."/>
            <person name="Binder M."/>
            <person name="Bloem J."/>
            <person name="Labutti K."/>
            <person name="Salamov A."/>
            <person name="Andreopoulos B."/>
            <person name="Baker S."/>
            <person name="Barry K."/>
            <person name="Bills G."/>
            <person name="Bluhm B."/>
            <person name="Cannon C."/>
            <person name="Castanera R."/>
            <person name="Culley D."/>
            <person name="Daum C."/>
            <person name="Ezra D."/>
            <person name="Gonzalez J."/>
            <person name="Henrissat B."/>
            <person name="Kuo A."/>
            <person name="Liang C."/>
            <person name="Lipzen A."/>
            <person name="Lutzoni F."/>
            <person name="Magnuson J."/>
            <person name="Mondo S."/>
            <person name="Nolan M."/>
            <person name="Ohm R."/>
            <person name="Pangilinan J."/>
            <person name="Park H.-J."/>
            <person name="Ramirez L."/>
            <person name="Alfaro M."/>
            <person name="Sun H."/>
            <person name="Tritt A."/>
            <person name="Yoshinaga Y."/>
            <person name="Zwiers L.-H."/>
            <person name="Turgeon B."/>
            <person name="Goodwin S."/>
            <person name="Spatafora J."/>
            <person name="Crous P."/>
            <person name="Grigoriev I."/>
        </authorList>
    </citation>
    <scope>NUCLEOTIDE SEQUENCE</scope>
    <source>
        <strain evidence="2">CBS 260.36</strain>
    </source>
</reference>
<comment type="caution">
    <text evidence="2">The sequence shown here is derived from an EMBL/GenBank/DDBJ whole genome shotgun (WGS) entry which is preliminary data.</text>
</comment>
<evidence type="ECO:0000256" key="1">
    <source>
        <dbReference type="SAM" id="MobiDB-lite"/>
    </source>
</evidence>
<dbReference type="OrthoDB" id="5373857at2759"/>
<organism evidence="2 3">
    <name type="scientific">Myriangium duriaei CBS 260.36</name>
    <dbReference type="NCBI Taxonomy" id="1168546"/>
    <lineage>
        <taxon>Eukaryota</taxon>
        <taxon>Fungi</taxon>
        <taxon>Dikarya</taxon>
        <taxon>Ascomycota</taxon>
        <taxon>Pezizomycotina</taxon>
        <taxon>Dothideomycetes</taxon>
        <taxon>Dothideomycetidae</taxon>
        <taxon>Myriangiales</taxon>
        <taxon>Myriangiaceae</taxon>
        <taxon>Myriangium</taxon>
    </lineage>
</organism>
<dbReference type="EMBL" id="ML996081">
    <property type="protein sequence ID" value="KAF2157730.1"/>
    <property type="molecule type" value="Genomic_DNA"/>
</dbReference>
<feature type="compositionally biased region" description="Polar residues" evidence="1">
    <location>
        <begin position="66"/>
        <end position="78"/>
    </location>
</feature>
<gene>
    <name evidence="2" type="ORF">K461DRAFT_273956</name>
</gene>
<evidence type="ECO:0000313" key="3">
    <source>
        <dbReference type="Proteomes" id="UP000799439"/>
    </source>
</evidence>
<keyword evidence="3" id="KW-1185">Reference proteome</keyword>
<accession>A0A9P4JBS7</accession>